<dbReference type="InterPro" id="IPR017853">
    <property type="entry name" value="GH"/>
</dbReference>
<dbReference type="Gene3D" id="3.20.20.80">
    <property type="entry name" value="Glycosidases"/>
    <property type="match status" value="2"/>
</dbReference>
<dbReference type="PIRSF" id="PIRSF001092">
    <property type="entry name" value="Alpha-L-fucosidase"/>
    <property type="match status" value="1"/>
</dbReference>
<dbReference type="PANTHER" id="PTHR10030">
    <property type="entry name" value="ALPHA-L-FUCOSIDASE"/>
    <property type="match status" value="1"/>
</dbReference>
<accession>A0A5B7EN46</accession>
<dbReference type="GO" id="GO:0004560">
    <property type="term" value="F:alpha-L-fucosidase activity"/>
    <property type="evidence" value="ECO:0007669"/>
    <property type="project" value="UniProtKB-EC"/>
</dbReference>
<dbReference type="EMBL" id="VSRR010003144">
    <property type="protein sequence ID" value="MPC34845.1"/>
    <property type="molecule type" value="Genomic_DNA"/>
</dbReference>
<dbReference type="PROSITE" id="PS00385">
    <property type="entry name" value="ALPHA_L_FUCOSIDASE"/>
    <property type="match status" value="1"/>
</dbReference>
<name>A0A5B7EN46_PORTR</name>
<dbReference type="GO" id="GO:0005764">
    <property type="term" value="C:lysosome"/>
    <property type="evidence" value="ECO:0007669"/>
    <property type="project" value="TreeGrafter"/>
</dbReference>
<organism evidence="9 10">
    <name type="scientific">Portunus trituberculatus</name>
    <name type="common">Swimming crab</name>
    <name type="synonym">Neptunus trituberculatus</name>
    <dbReference type="NCBI Taxonomy" id="210409"/>
    <lineage>
        <taxon>Eukaryota</taxon>
        <taxon>Metazoa</taxon>
        <taxon>Ecdysozoa</taxon>
        <taxon>Arthropoda</taxon>
        <taxon>Crustacea</taxon>
        <taxon>Multicrustacea</taxon>
        <taxon>Malacostraca</taxon>
        <taxon>Eumalacostraca</taxon>
        <taxon>Eucarida</taxon>
        <taxon>Decapoda</taxon>
        <taxon>Pleocyemata</taxon>
        <taxon>Brachyura</taxon>
        <taxon>Eubrachyura</taxon>
        <taxon>Portunoidea</taxon>
        <taxon>Portunidae</taxon>
        <taxon>Portuninae</taxon>
        <taxon>Portunus</taxon>
    </lineage>
</organism>
<evidence type="ECO:0000313" key="10">
    <source>
        <dbReference type="Proteomes" id="UP000324222"/>
    </source>
</evidence>
<evidence type="ECO:0000256" key="6">
    <source>
        <dbReference type="ARBA" id="ARBA00023295"/>
    </source>
</evidence>
<dbReference type="PANTHER" id="PTHR10030:SF37">
    <property type="entry name" value="ALPHA-L-FUCOSIDASE-RELATED"/>
    <property type="match status" value="1"/>
</dbReference>
<evidence type="ECO:0000256" key="4">
    <source>
        <dbReference type="ARBA" id="ARBA00022729"/>
    </source>
</evidence>
<feature type="site" description="May be important for catalysis" evidence="7">
    <location>
        <position position="225"/>
    </location>
</feature>
<dbReference type="InterPro" id="IPR018526">
    <property type="entry name" value="Glyco_hydro_29_CS"/>
</dbReference>
<evidence type="ECO:0000256" key="7">
    <source>
        <dbReference type="PIRSR" id="PIRSR001092-1"/>
    </source>
</evidence>
<dbReference type="SUPFAM" id="SSF51445">
    <property type="entry name" value="(Trans)glycosidases"/>
    <property type="match status" value="1"/>
</dbReference>
<dbReference type="OrthoDB" id="6039950at2759"/>
<dbReference type="InterPro" id="IPR057739">
    <property type="entry name" value="Glyco_hydro_29_N"/>
</dbReference>
<dbReference type="GO" id="GO:0016139">
    <property type="term" value="P:glycoside catabolic process"/>
    <property type="evidence" value="ECO:0007669"/>
    <property type="project" value="TreeGrafter"/>
</dbReference>
<reference evidence="9 10" key="1">
    <citation type="submission" date="2019-05" db="EMBL/GenBank/DDBJ databases">
        <title>Another draft genome of Portunus trituberculatus and its Hox gene families provides insights of decapod evolution.</title>
        <authorList>
            <person name="Jeong J.-H."/>
            <person name="Song I."/>
            <person name="Kim S."/>
            <person name="Choi T."/>
            <person name="Kim D."/>
            <person name="Ryu S."/>
            <person name="Kim W."/>
        </authorList>
    </citation>
    <scope>NUCLEOTIDE SEQUENCE [LARGE SCALE GENOMIC DNA]</scope>
    <source>
        <tissue evidence="9">Muscle</tissue>
    </source>
</reference>
<dbReference type="InterPro" id="IPR016286">
    <property type="entry name" value="FUC_metazoa-typ"/>
</dbReference>
<dbReference type="AlphaFoldDB" id="A0A5B7EN46"/>
<gene>
    <name evidence="9" type="ORF">E2C01_028248</name>
</gene>
<keyword evidence="5" id="KW-0378">Hydrolase</keyword>
<dbReference type="PRINTS" id="PR00741">
    <property type="entry name" value="GLHYDRLASE29"/>
</dbReference>
<feature type="domain" description="Glycoside hydrolase family 29 N-terminal" evidence="8">
    <location>
        <begin position="11"/>
        <end position="146"/>
    </location>
</feature>
<evidence type="ECO:0000256" key="1">
    <source>
        <dbReference type="ARBA" id="ARBA00004071"/>
    </source>
</evidence>
<evidence type="ECO:0000259" key="8">
    <source>
        <dbReference type="Pfam" id="PF01120"/>
    </source>
</evidence>
<evidence type="ECO:0000256" key="3">
    <source>
        <dbReference type="ARBA" id="ARBA00012662"/>
    </source>
</evidence>
<dbReference type="Pfam" id="PF01120">
    <property type="entry name" value="Alpha_L_fucos"/>
    <property type="match status" value="1"/>
</dbReference>
<dbReference type="EC" id="3.2.1.51" evidence="3"/>
<keyword evidence="6" id="KW-0326">Glycosidase</keyword>
<dbReference type="InterPro" id="IPR000933">
    <property type="entry name" value="Glyco_hydro_29"/>
</dbReference>
<keyword evidence="4" id="KW-0732">Signal</keyword>
<proteinExistence type="inferred from homology"/>
<comment type="caution">
    <text evidence="9">The sequence shown here is derived from an EMBL/GenBank/DDBJ whole genome shotgun (WGS) entry which is preliminary data.</text>
</comment>
<dbReference type="SMART" id="SM00812">
    <property type="entry name" value="Alpha_L_fucos"/>
    <property type="match status" value="1"/>
</dbReference>
<comment type="function">
    <text evidence="1">Alpha-L-fucosidase is responsible for hydrolyzing the alpha-1,6-linked fucose joined to the reducing-end N-acetylglucosamine of the carbohydrate moieties of glycoproteins.</text>
</comment>
<evidence type="ECO:0000256" key="2">
    <source>
        <dbReference type="ARBA" id="ARBA00007951"/>
    </source>
</evidence>
<evidence type="ECO:0000256" key="5">
    <source>
        <dbReference type="ARBA" id="ARBA00022801"/>
    </source>
</evidence>
<keyword evidence="10" id="KW-1185">Reference proteome</keyword>
<protein>
    <recommendedName>
        <fullName evidence="3">alpha-L-fucosidase</fullName>
        <ecNumber evidence="3">3.2.1.51</ecNumber>
    </recommendedName>
</protein>
<dbReference type="GO" id="GO:0006004">
    <property type="term" value="P:fucose metabolic process"/>
    <property type="evidence" value="ECO:0007669"/>
    <property type="project" value="InterPro"/>
</dbReference>
<sequence length="334" mass="38354">MCLLAVCGVGWSEGRYEPEWKSLDSRPLPPWYDEAKVGIFLHWGVFSVPSFGSEWFWEHWQGSKSQKYVDFMKNNYPPNFSYQDFGPQFTAEFYDPKEWAELFNASGARYVVLTTKHHEGFTLWPSKHSWGWNSLDVGPKRDLLGESVNNYQPDVIWSDGDWEAFDKYWNATHFLAWLFNDSPVNETVVVNDRWGRGIPCHHGSFYTCADNYNPGILQPHKWENCLPVDRHSWGFRREAKLADLHTIHDLLTQLAMTVSCGGNILINVGPTRDGRIVPVMEERLRQMGSWLAINGEAIYGSKPWAHQNDTLTPGHLTVSQLPGRARIQPPSAIL</sequence>
<comment type="similarity">
    <text evidence="2">Belongs to the glycosyl hydrolase 29 family.</text>
</comment>
<evidence type="ECO:0000313" key="9">
    <source>
        <dbReference type="EMBL" id="MPC34845.1"/>
    </source>
</evidence>
<dbReference type="Proteomes" id="UP000324222">
    <property type="component" value="Unassembled WGS sequence"/>
</dbReference>